<dbReference type="InterPro" id="IPR036388">
    <property type="entry name" value="WH-like_DNA-bd_sf"/>
</dbReference>
<dbReference type="RefSeq" id="WP_243535012.1">
    <property type="nucleotide sequence ID" value="NZ_CP093442.1"/>
</dbReference>
<evidence type="ECO:0000259" key="2">
    <source>
        <dbReference type="PROSITE" id="PS51688"/>
    </source>
</evidence>
<dbReference type="Proteomes" id="UP000830116">
    <property type="component" value="Chromosome"/>
</dbReference>
<evidence type="ECO:0000256" key="1">
    <source>
        <dbReference type="SAM" id="SignalP"/>
    </source>
</evidence>
<keyword evidence="4" id="KW-1185">Reference proteome</keyword>
<accession>A0ABY4C8F4</accession>
<feature type="chain" id="PRO_5047036433" evidence="1">
    <location>
        <begin position="27"/>
        <end position="1286"/>
    </location>
</feature>
<dbReference type="PROSITE" id="PS51688">
    <property type="entry name" value="ICA"/>
    <property type="match status" value="1"/>
</dbReference>
<keyword evidence="1" id="KW-0732">Signal</keyword>
<evidence type="ECO:0000313" key="3">
    <source>
        <dbReference type="EMBL" id="UOE99772.1"/>
    </source>
</evidence>
<gene>
    <name evidence="3" type="ORF">MNR06_08695</name>
</gene>
<feature type="signal peptide" evidence="1">
    <location>
        <begin position="1"/>
        <end position="26"/>
    </location>
</feature>
<name>A0ABY4C8F4_9BACT</name>
<protein>
    <submittedName>
        <fullName evidence="3">Tail fiber domain-containing protein</fullName>
    </submittedName>
</protein>
<evidence type="ECO:0000313" key="4">
    <source>
        <dbReference type="Proteomes" id="UP000830116"/>
    </source>
</evidence>
<dbReference type="Gene3D" id="1.10.10.10">
    <property type="entry name" value="Winged helix-like DNA-binding domain superfamily/Winged helix DNA-binding domain"/>
    <property type="match status" value="1"/>
</dbReference>
<reference evidence="3" key="1">
    <citation type="submission" date="2022-03" db="EMBL/GenBank/DDBJ databases">
        <title>Genome Identification and Characterization of new species Bdellovibrio reynosense LBG001 sp. nov. from a Mexico soil sample.</title>
        <authorList>
            <person name="Camilli A."/>
            <person name="Ajao Y."/>
            <person name="Guo X."/>
        </authorList>
    </citation>
    <scope>NUCLEOTIDE SEQUENCE</scope>
    <source>
        <strain evidence="3">LBG001</strain>
    </source>
</reference>
<dbReference type="Pfam" id="PF13884">
    <property type="entry name" value="Peptidase_S74"/>
    <property type="match status" value="1"/>
</dbReference>
<sequence>MKIAKTCTLMAGLILFTLLFAKDALASPQALTYQGRILKTDGTALEYSNVSFQFEITSPNGLCIIYREQVDHVDMTNSNGVFDVPIGGGTRSYPTAGTFNLLDSFNNSSIFTCDGGSTYNAAAGDQRKLRVKFHDGSGWKTISPDNEIRSVPYAGFSYSSERLGTNVAADFVLKNNITSCPANSFLTFDGTNFSCAPVTGASGGTVTAVSSTNSYLSVANGTSTPALTLNVGSVANTVAAGDDARFTNARTPTGTAGGDLSGTYPNPSVAKLQGVAVSSTAPTNGYFLKYNGTDWAPVAVAISDVTNLTSTISGLHTTAAFNAAVGSANCAAHQTAYWNSVSSSFQCQAINVSVAGDVSGAIGAVTVDKIKGVAVDTTAPTTGQVLKYDGSKWAPASDSSNAGTITGVTAGTGLTGGGSSGTVTLNVNAGTGNNQIVQLDGSAKLPAVDGSALTNLNPANLSTVVSVAKGGTGQSTYTDGQLLIGNTTGNTLTKATLTAGTGISVTNGNGSITIATTGAAPTGSASGDLSGSYPGPTVAKLQGYAVDSAAPAANKVLKWDGVTSKWTANFVKLSELVNSTGGSAFDIASCTAAQTMNWSSITDKFQCQNIAIANTQVSGLGTASTKAAGTGANEVALLDGSGRLPASALPSTLGQWTLNGTSTYYNAGYVGIGTNAPAYRLHIQSENTANEYDDDVRIVTYADSTSPSFMMQKARGTSAAPTAILSGNTFLSIAGKGYSTAFNYGAQITGVAEANWATSVDSSLRFQVAQAGTLSEAMRIMPGGKVGIGATAPTSLLQVESASTANTGINVVNTATNGKSYGIYSSGGSPTAAGSFGVYDNTAGAARFIIDTNGKASFGGSTPQSTKQLTVSGIATANCSAGGTGICIDNSTTSGLYIADSTNSFQSKFEQNSATLALGTISNHPFKLVSNNADRVRIEANGNVGIGSTTAAEKLHVSGSTASGAVNLLVENTNATSASAVVRVKNTLRSWAMAVRGDTSNHFVIQDDTAGYVRMLIDSNGKVGFGTTTPQAGLHVQDTMGGNGYFTASPSDGGLEIASGNDGSSFIDFKGSTNLAADYRGRILYEDGAGFFINTNGTNPGKVHIRESDGYVGIGTTSPTQLLTVNGSALATAWNTTSDKRFKRDVHNIENANEKLSRLRGVHFNWKTEMPVVTADREADIGVIAQEVEAIFPEAVTTDANGYKSVAYSKLVAPLIEASKETYGLCKASEKQWNALAAKLETQGRQIASIKTENTHQDKEIADLKKENKMLKDYLCAKDSKAPFCK</sequence>
<dbReference type="EMBL" id="CP093442">
    <property type="protein sequence ID" value="UOE99772.1"/>
    <property type="molecule type" value="Genomic_DNA"/>
</dbReference>
<dbReference type="InterPro" id="IPR030392">
    <property type="entry name" value="S74_ICA"/>
</dbReference>
<organism evidence="3 4">
    <name type="scientific">Bdellovibrio reynosensis</name>
    <dbReference type="NCBI Taxonomy" id="2835041"/>
    <lineage>
        <taxon>Bacteria</taxon>
        <taxon>Pseudomonadati</taxon>
        <taxon>Bdellovibrionota</taxon>
        <taxon>Bdellovibrionia</taxon>
        <taxon>Bdellovibrionales</taxon>
        <taxon>Pseudobdellovibrionaceae</taxon>
        <taxon>Bdellovibrio</taxon>
    </lineage>
</organism>
<proteinExistence type="predicted"/>
<feature type="domain" description="Peptidase S74" evidence="2">
    <location>
        <begin position="1138"/>
        <end position="1240"/>
    </location>
</feature>